<evidence type="ECO:0000259" key="1">
    <source>
        <dbReference type="PROSITE" id="PS50181"/>
    </source>
</evidence>
<dbReference type="Proteomes" id="UP000325780">
    <property type="component" value="Unassembled WGS sequence"/>
</dbReference>
<dbReference type="InterPro" id="IPR032675">
    <property type="entry name" value="LRR_dom_sf"/>
</dbReference>
<dbReference type="OrthoDB" id="3140657at2759"/>
<reference evidence="2 3" key="1">
    <citation type="submission" date="2019-04" db="EMBL/GenBank/DDBJ databases">
        <title>Friends and foes A comparative genomics study of 23 Aspergillus species from section Flavi.</title>
        <authorList>
            <consortium name="DOE Joint Genome Institute"/>
            <person name="Kjaerbolling I."/>
            <person name="Vesth T."/>
            <person name="Frisvad J.C."/>
            <person name="Nybo J.L."/>
            <person name="Theobald S."/>
            <person name="Kildgaard S."/>
            <person name="Isbrandt T."/>
            <person name="Kuo A."/>
            <person name="Sato A."/>
            <person name="Lyhne E.K."/>
            <person name="Kogle M.E."/>
            <person name="Wiebenga A."/>
            <person name="Kun R.S."/>
            <person name="Lubbers R.J."/>
            <person name="Makela M.R."/>
            <person name="Barry K."/>
            <person name="Chovatia M."/>
            <person name="Clum A."/>
            <person name="Daum C."/>
            <person name="Haridas S."/>
            <person name="He G."/>
            <person name="LaButti K."/>
            <person name="Lipzen A."/>
            <person name="Mondo S."/>
            <person name="Riley R."/>
            <person name="Salamov A."/>
            <person name="Simmons B.A."/>
            <person name="Magnuson J.K."/>
            <person name="Henrissat B."/>
            <person name="Mortensen U.H."/>
            <person name="Larsen T.O."/>
            <person name="Devries R.P."/>
            <person name="Grigoriev I.V."/>
            <person name="Machida M."/>
            <person name="Baker S.E."/>
            <person name="Andersen M.R."/>
        </authorList>
    </citation>
    <scope>NUCLEOTIDE SEQUENCE [LARGE SCALE GENOMIC DNA]</scope>
    <source>
        <strain evidence="2 3">IBT 18842</strain>
    </source>
</reference>
<dbReference type="Pfam" id="PF12937">
    <property type="entry name" value="F-box-like"/>
    <property type="match status" value="1"/>
</dbReference>
<proteinExistence type="predicted"/>
<gene>
    <name evidence="2" type="ORF">BDV25DRAFT_135350</name>
</gene>
<sequence length="464" mass="54612">MKTVSSLPTEILHRIAQYSDQDSLRSLRLTHKRFSSISQSQLLHTVTLTTSNKSISRFTELLNDKSRAQLVRKVVLDTSKWDAYFDDGEYNGYETNDENDSDFDPDPEIVNLRKFTKLFDRLRDIPRLHSVVLRFHPVCMVNDDFGDCRQTVEFRSTIFRAFVSALEKLDTPIRELAIRDLQNVNETDPDVLASLRKILGNLRSLRLNIANEHNEGNGEYDLEYEEPHKFFPELSSIWLQPTLSNLKHLTLYSSNYFGYYPKCDLSGLHFPRLKTLALGNYAFIHDTQLDWILSHKTLQELYLDDCCILNEVAIYDKQRTYLNPQQYTALPEQYVSEKSYAAYDKRWDHYFRAFKDGLPRLRHFRYGHSQNWWVEDTTPFEDEAELTIGMHRDSYQVFCDGYGPSPYMKEMIWDHDEDRGEREALPFREDDQKALVELLDHIGQGYSMEDEEKRLIEEAKWATS</sequence>
<dbReference type="CDD" id="cd09917">
    <property type="entry name" value="F-box_SF"/>
    <property type="match status" value="1"/>
</dbReference>
<dbReference type="PANTHER" id="PTHR42057">
    <property type="entry name" value="F-BOX DOMAIN PROTEIN (AFU_ORTHOLOGUE AFUA_4G00200)"/>
    <property type="match status" value="1"/>
</dbReference>
<feature type="domain" description="F-box" evidence="1">
    <location>
        <begin position="1"/>
        <end position="46"/>
    </location>
</feature>
<keyword evidence="3" id="KW-1185">Reference proteome</keyword>
<dbReference type="PANTHER" id="PTHR42057:SF2">
    <property type="entry name" value="F-BOX DOMAIN PROTEIN (AFU_ORTHOLOGUE AFUA_4G00200)-RELATED"/>
    <property type="match status" value="1"/>
</dbReference>
<dbReference type="Gene3D" id="3.80.10.10">
    <property type="entry name" value="Ribonuclease Inhibitor"/>
    <property type="match status" value="1"/>
</dbReference>
<dbReference type="PROSITE" id="PS50181">
    <property type="entry name" value="FBOX"/>
    <property type="match status" value="1"/>
</dbReference>
<dbReference type="InterPro" id="IPR001810">
    <property type="entry name" value="F-box_dom"/>
</dbReference>
<dbReference type="EMBL" id="ML742025">
    <property type="protein sequence ID" value="KAE8155013.1"/>
    <property type="molecule type" value="Genomic_DNA"/>
</dbReference>
<evidence type="ECO:0000313" key="2">
    <source>
        <dbReference type="EMBL" id="KAE8155013.1"/>
    </source>
</evidence>
<evidence type="ECO:0000313" key="3">
    <source>
        <dbReference type="Proteomes" id="UP000325780"/>
    </source>
</evidence>
<name>A0A5N6U8R0_ASPAV</name>
<dbReference type="SUPFAM" id="SSF52047">
    <property type="entry name" value="RNI-like"/>
    <property type="match status" value="1"/>
</dbReference>
<protein>
    <recommendedName>
        <fullName evidence="1">F-box domain-containing protein</fullName>
    </recommendedName>
</protein>
<organism evidence="2 3">
    <name type="scientific">Aspergillus avenaceus</name>
    <dbReference type="NCBI Taxonomy" id="36643"/>
    <lineage>
        <taxon>Eukaryota</taxon>
        <taxon>Fungi</taxon>
        <taxon>Dikarya</taxon>
        <taxon>Ascomycota</taxon>
        <taxon>Pezizomycotina</taxon>
        <taxon>Eurotiomycetes</taxon>
        <taxon>Eurotiomycetidae</taxon>
        <taxon>Eurotiales</taxon>
        <taxon>Aspergillaceae</taxon>
        <taxon>Aspergillus</taxon>
        <taxon>Aspergillus subgen. Circumdati</taxon>
    </lineage>
</organism>
<dbReference type="AlphaFoldDB" id="A0A5N6U8R0"/>
<accession>A0A5N6U8R0</accession>